<sequence>MSIEETLGFDPSIVLLPDKTLDAIARYEDIKVLSSFASQLKENPPQRLAKPGTVVPLATQDLIDSFEMAYMSLCPSRHILAFQCICRRDYTTVEVINNHLLQASVIIAVFPKRNILSVSYTFTKSIRNWISDFDAETVQMLNAPEGVKIHHGMYKHYLSIHNETMERVAVLLETKCRGCRVLASGYSLGASVAVVSAPYWHEFKQTHDVRVDVIAYSGPRTGNLAAKLYFESLSVPITRYTNQNDFVSMLPPRELDYVHAGVEIYEHASSDPIKTILRTCHQEYDEDPNCQWREVNLPSPIRHVFPLNQFVPLPPYCNSPNPIIVRFPSFNFHDPKPKS</sequence>
<evidence type="ECO:0000313" key="1">
    <source>
        <dbReference type="EMBL" id="KAJ9050889.1"/>
    </source>
</evidence>
<dbReference type="Proteomes" id="UP001165960">
    <property type="component" value="Unassembled WGS sequence"/>
</dbReference>
<accession>A0ACC2RLE8</accession>
<evidence type="ECO:0000313" key="2">
    <source>
        <dbReference type="Proteomes" id="UP001165960"/>
    </source>
</evidence>
<proteinExistence type="predicted"/>
<name>A0ACC2RLE8_9FUNG</name>
<dbReference type="EMBL" id="QTSX02007132">
    <property type="protein sequence ID" value="KAJ9050889.1"/>
    <property type="molecule type" value="Genomic_DNA"/>
</dbReference>
<organism evidence="1 2">
    <name type="scientific">Entomophthora muscae</name>
    <dbReference type="NCBI Taxonomy" id="34485"/>
    <lineage>
        <taxon>Eukaryota</taxon>
        <taxon>Fungi</taxon>
        <taxon>Fungi incertae sedis</taxon>
        <taxon>Zoopagomycota</taxon>
        <taxon>Entomophthoromycotina</taxon>
        <taxon>Entomophthoromycetes</taxon>
        <taxon>Entomophthorales</taxon>
        <taxon>Entomophthoraceae</taxon>
        <taxon>Entomophthora</taxon>
    </lineage>
</organism>
<keyword evidence="2" id="KW-1185">Reference proteome</keyword>
<gene>
    <name evidence="1" type="ORF">DSO57_1009999</name>
</gene>
<reference evidence="1" key="1">
    <citation type="submission" date="2022-04" db="EMBL/GenBank/DDBJ databases">
        <title>Genome of the entomopathogenic fungus Entomophthora muscae.</title>
        <authorList>
            <person name="Elya C."/>
            <person name="Lovett B.R."/>
            <person name="Lee E."/>
            <person name="Macias A.M."/>
            <person name="Hajek A.E."/>
            <person name="De Bivort B.L."/>
            <person name="Kasson M.T."/>
            <person name="De Fine Licht H.H."/>
            <person name="Stajich J.E."/>
        </authorList>
    </citation>
    <scope>NUCLEOTIDE SEQUENCE</scope>
    <source>
        <strain evidence="1">Berkeley</strain>
    </source>
</reference>
<protein>
    <submittedName>
        <fullName evidence="1">Uncharacterized protein</fullName>
    </submittedName>
</protein>
<comment type="caution">
    <text evidence="1">The sequence shown here is derived from an EMBL/GenBank/DDBJ whole genome shotgun (WGS) entry which is preliminary data.</text>
</comment>